<protein>
    <submittedName>
        <fullName evidence="6">ATP-grasp domain-containing protein</fullName>
    </submittedName>
</protein>
<dbReference type="EMBL" id="WBPI01000001">
    <property type="protein sequence ID" value="KAB2453715.1"/>
    <property type="molecule type" value="Genomic_DNA"/>
</dbReference>
<evidence type="ECO:0000256" key="2">
    <source>
        <dbReference type="ARBA" id="ARBA00022741"/>
    </source>
</evidence>
<dbReference type="PROSITE" id="PS50975">
    <property type="entry name" value="ATP_GRASP"/>
    <property type="match status" value="1"/>
</dbReference>
<comment type="caution">
    <text evidence="6">The sequence shown here is derived from an EMBL/GenBank/DDBJ whole genome shotgun (WGS) entry which is preliminary data.</text>
</comment>
<organism evidence="6 7">
    <name type="scientific">Bacillus cereus</name>
    <dbReference type="NCBI Taxonomy" id="1396"/>
    <lineage>
        <taxon>Bacteria</taxon>
        <taxon>Bacillati</taxon>
        <taxon>Bacillota</taxon>
        <taxon>Bacilli</taxon>
        <taxon>Bacillales</taxon>
        <taxon>Bacillaceae</taxon>
        <taxon>Bacillus</taxon>
        <taxon>Bacillus cereus group</taxon>
    </lineage>
</organism>
<dbReference type="PANTHER" id="PTHR43585">
    <property type="entry name" value="FUMIPYRROLE BIOSYNTHESIS PROTEIN C"/>
    <property type="match status" value="1"/>
</dbReference>
<evidence type="ECO:0000313" key="6">
    <source>
        <dbReference type="EMBL" id="KAB2453715.1"/>
    </source>
</evidence>
<gene>
    <name evidence="6" type="ORF">F8165_01440</name>
</gene>
<keyword evidence="3 4" id="KW-0067">ATP-binding</keyword>
<proteinExistence type="predicted"/>
<evidence type="ECO:0000313" key="7">
    <source>
        <dbReference type="Proteomes" id="UP000461739"/>
    </source>
</evidence>
<dbReference type="Gene3D" id="3.30.470.20">
    <property type="entry name" value="ATP-grasp fold, B domain"/>
    <property type="match status" value="1"/>
</dbReference>
<dbReference type="Pfam" id="PF13535">
    <property type="entry name" value="ATP-grasp_4"/>
    <property type="match status" value="1"/>
</dbReference>
<dbReference type="GO" id="GO:0016874">
    <property type="term" value="F:ligase activity"/>
    <property type="evidence" value="ECO:0007669"/>
    <property type="project" value="UniProtKB-KW"/>
</dbReference>
<keyword evidence="1" id="KW-0436">Ligase</keyword>
<feature type="domain" description="ATP-grasp" evidence="5">
    <location>
        <begin position="94"/>
        <end position="314"/>
    </location>
</feature>
<dbReference type="AlphaFoldDB" id="A0AAN6BA18"/>
<dbReference type="Proteomes" id="UP000461739">
    <property type="component" value="Unassembled WGS sequence"/>
</dbReference>
<dbReference type="InterPro" id="IPR052032">
    <property type="entry name" value="ATP-dep_AA_Ligase"/>
</dbReference>
<evidence type="ECO:0000259" key="5">
    <source>
        <dbReference type="PROSITE" id="PS50975"/>
    </source>
</evidence>
<dbReference type="InterPro" id="IPR011761">
    <property type="entry name" value="ATP-grasp"/>
</dbReference>
<dbReference type="RefSeq" id="WP_090977149.1">
    <property type="nucleotide sequence ID" value="NZ_CP024655.1"/>
</dbReference>
<accession>A0AAN6BA18</accession>
<sequence>MKKILIVTTHVDIESRLIKMIKNNILPEAEYSVVAEFFGEVPKVSTYFKNFFPIQDLRNENEISEAIEKSKEWGPFDCVLQTDEYAVHLAAVIREHLNVKGLRTKDVTKFRDKVEMKKSLKDQVRAPYLYEMEMLLNNPDLFPVVVKPRSYAGSKGICVLHSIQELDKYLKEHNISIDDQTDSFREFAMDEVEFEEYIQGLIFHIDGLVFNNEIIFCSASKYEGICLNFLKGEPLGSISIDDKDEQDRWKAFTQQVHEAMEIPDGAFHLEAFLTNEGERIFLEIGIRPGGSLVVPSIEAAVGINLDEAHLQCQLDITPEINLKNAKNYGWLVYPKVYDSESEQKIKEVCLPQASLPSVTWSEIPGIGQPLTGSFSYVNNLGSFVFVSEATEQINQDLKVLINQYSVI</sequence>
<name>A0AAN6BA18_BACCE</name>
<dbReference type="Gene3D" id="3.40.50.20">
    <property type="match status" value="1"/>
</dbReference>
<keyword evidence="2 4" id="KW-0547">Nucleotide-binding</keyword>
<reference evidence="6 7" key="1">
    <citation type="submission" date="2019-10" db="EMBL/GenBank/DDBJ databases">
        <title>Bacillus from the desert of Cuatro Cinegas, Coahuila.</title>
        <authorList>
            <person name="Olmedo-Alvarez G."/>
            <person name="Saldana S."/>
            <person name="Barcelo D."/>
        </authorList>
    </citation>
    <scope>NUCLEOTIDE SEQUENCE [LARGE SCALE GENOMIC DNA]</scope>
    <source>
        <strain evidence="6 7">CH316_11T</strain>
    </source>
</reference>
<dbReference type="PANTHER" id="PTHR43585:SF2">
    <property type="entry name" value="ATP-GRASP ENZYME FSQD"/>
    <property type="match status" value="1"/>
</dbReference>
<evidence type="ECO:0000256" key="3">
    <source>
        <dbReference type="ARBA" id="ARBA00022840"/>
    </source>
</evidence>
<dbReference type="GO" id="GO:0046872">
    <property type="term" value="F:metal ion binding"/>
    <property type="evidence" value="ECO:0007669"/>
    <property type="project" value="InterPro"/>
</dbReference>
<dbReference type="SUPFAM" id="SSF56059">
    <property type="entry name" value="Glutathione synthetase ATP-binding domain-like"/>
    <property type="match status" value="1"/>
</dbReference>
<dbReference type="GO" id="GO:0005524">
    <property type="term" value="F:ATP binding"/>
    <property type="evidence" value="ECO:0007669"/>
    <property type="project" value="UniProtKB-UniRule"/>
</dbReference>
<evidence type="ECO:0000256" key="1">
    <source>
        <dbReference type="ARBA" id="ARBA00022598"/>
    </source>
</evidence>
<evidence type="ECO:0000256" key="4">
    <source>
        <dbReference type="PROSITE-ProRule" id="PRU00409"/>
    </source>
</evidence>